<sequence length="145" mass="16398">MYLLYLIILVLFSCSSNGRTEESVVARVNNKALTKEALAALVGSGANDTKTLLRATSSWVEKTLLYNAAVAVGLKKDAEIIKQRDQFYKDLLVSSFLDIQTRNKIKITKKDVSNYYADNKKSFARPHEEVFIKHFILPNRKVANK</sequence>
<gene>
    <name evidence="1" type="ORF">METZ01_LOCUS408823</name>
</gene>
<protein>
    <recommendedName>
        <fullName evidence="2">PpiC domain-containing protein</fullName>
    </recommendedName>
</protein>
<name>A0A382WBA7_9ZZZZ</name>
<evidence type="ECO:0008006" key="2">
    <source>
        <dbReference type="Google" id="ProtNLM"/>
    </source>
</evidence>
<dbReference type="EMBL" id="UINC01158430">
    <property type="protein sequence ID" value="SVD55969.1"/>
    <property type="molecule type" value="Genomic_DNA"/>
</dbReference>
<dbReference type="AlphaFoldDB" id="A0A382WBA7"/>
<accession>A0A382WBA7</accession>
<dbReference type="SUPFAM" id="SSF109998">
    <property type="entry name" value="Triger factor/SurA peptide-binding domain-like"/>
    <property type="match status" value="1"/>
</dbReference>
<dbReference type="InterPro" id="IPR027304">
    <property type="entry name" value="Trigger_fact/SurA_dom_sf"/>
</dbReference>
<feature type="non-terminal residue" evidence="1">
    <location>
        <position position="145"/>
    </location>
</feature>
<reference evidence="1" key="1">
    <citation type="submission" date="2018-05" db="EMBL/GenBank/DDBJ databases">
        <authorList>
            <person name="Lanie J.A."/>
            <person name="Ng W.-L."/>
            <person name="Kazmierczak K.M."/>
            <person name="Andrzejewski T.M."/>
            <person name="Davidsen T.M."/>
            <person name="Wayne K.J."/>
            <person name="Tettelin H."/>
            <person name="Glass J.I."/>
            <person name="Rusch D."/>
            <person name="Podicherti R."/>
            <person name="Tsui H.-C.T."/>
            <person name="Winkler M.E."/>
        </authorList>
    </citation>
    <scope>NUCLEOTIDE SEQUENCE</scope>
</reference>
<evidence type="ECO:0000313" key="1">
    <source>
        <dbReference type="EMBL" id="SVD55969.1"/>
    </source>
</evidence>
<organism evidence="1">
    <name type="scientific">marine metagenome</name>
    <dbReference type="NCBI Taxonomy" id="408172"/>
    <lineage>
        <taxon>unclassified sequences</taxon>
        <taxon>metagenomes</taxon>
        <taxon>ecological metagenomes</taxon>
    </lineage>
</organism>
<dbReference type="Gene3D" id="6.10.140.970">
    <property type="match status" value="1"/>
</dbReference>
<proteinExistence type="predicted"/>